<accession>A0A2U3N394</accession>
<protein>
    <submittedName>
        <fullName evidence="2">Putative poly(Glycerol-phosphate) alpha-glucosyltransferase</fullName>
        <ecNumber evidence="2">2.4.1.52</ecNumber>
    </submittedName>
</protein>
<dbReference type="SUPFAM" id="SSF53756">
    <property type="entry name" value="UDP-Glycosyltransferase/glycogen phosphorylase"/>
    <property type="match status" value="1"/>
</dbReference>
<organism evidence="2 3">
    <name type="scientific">Acinetobacter stercoris</name>
    <dbReference type="NCBI Taxonomy" id="2126983"/>
    <lineage>
        <taxon>Bacteria</taxon>
        <taxon>Pseudomonadati</taxon>
        <taxon>Pseudomonadota</taxon>
        <taxon>Gammaproteobacteria</taxon>
        <taxon>Moraxellales</taxon>
        <taxon>Moraxellaceae</taxon>
        <taxon>Acinetobacter</taxon>
    </lineage>
</organism>
<keyword evidence="2" id="KW-0328">Glycosyltransferase</keyword>
<dbReference type="Pfam" id="PF00534">
    <property type="entry name" value="Glycos_transf_1"/>
    <property type="match status" value="1"/>
</dbReference>
<reference evidence="3" key="1">
    <citation type="submission" date="2018-03" db="EMBL/GenBank/DDBJ databases">
        <authorList>
            <person name="Blom J."/>
        </authorList>
    </citation>
    <scope>NUCLEOTIDE SEQUENCE [LARGE SCALE GENOMIC DNA]</scope>
    <source>
        <strain evidence="3">KPC-SM-21</strain>
    </source>
</reference>
<sequence>MKKNNQIFIVINDFPEKLIGVQISAIQRSKLLYQNVTEDVCIITTKFNRFFLKYSRSHLRRFGIDSEIKVKNMYFDLLKITDVEDSYSSYIDSKDYAYSVKVSQTHERYYGENNNCKMYVVYSNHNELFRSKRIDYINYFHEKRKVKRDIFLPNGKLILSQYLGEDNAIEKEEYFDVDGKVKLIKNFYKKNLVNIFLNDSNGLLAEVFLSENDLITWWLDHYIVNDKAIFLIDGGPHHIYPIKKLAQAKVVSILHSNHIQFGQDAISGSFNSSERKKILENPESVDACVILTDEQMNDIEKRLPIHCPLYAIPHPVLIKPEKLGLDSRDLDRIIIISRLEKEKNIYEAINIMELIIKQLPDKKLYIYGDGSEKDKLKKYVDEKKLSSHIFFMGYTTDISKQLNKSVLFFMTSLYESFALSISESLSHGVPVLSYDFKYGPKALIKNDFNGFLIENHNTQLAAETAIEFLKDRNKIQKTIDNAYKSVEWLEPENISKKWQKLFEDITM</sequence>
<dbReference type="GO" id="GO:0047265">
    <property type="term" value="F:poly(glycerol-phosphate) alpha-glucosyltransferase activity"/>
    <property type="evidence" value="ECO:0007669"/>
    <property type="project" value="UniProtKB-EC"/>
</dbReference>
<dbReference type="InterPro" id="IPR001296">
    <property type="entry name" value="Glyco_trans_1"/>
</dbReference>
<dbReference type="Proteomes" id="UP000245974">
    <property type="component" value="Unassembled WGS sequence"/>
</dbReference>
<keyword evidence="2" id="KW-0808">Transferase</keyword>
<name>A0A2U3N394_9GAMM</name>
<evidence type="ECO:0000259" key="1">
    <source>
        <dbReference type="Pfam" id="PF00534"/>
    </source>
</evidence>
<dbReference type="GO" id="GO:1901135">
    <property type="term" value="P:carbohydrate derivative metabolic process"/>
    <property type="evidence" value="ECO:0007669"/>
    <property type="project" value="UniProtKB-ARBA"/>
</dbReference>
<dbReference type="EMBL" id="OOGT01000221">
    <property type="protein sequence ID" value="SPL72132.1"/>
    <property type="molecule type" value="Genomic_DNA"/>
</dbReference>
<dbReference type="Gene3D" id="3.40.50.2000">
    <property type="entry name" value="Glycogen Phosphorylase B"/>
    <property type="match status" value="3"/>
</dbReference>
<dbReference type="AlphaFoldDB" id="A0A2U3N394"/>
<dbReference type="PANTHER" id="PTHR12526:SF630">
    <property type="entry name" value="GLYCOSYLTRANSFERASE"/>
    <property type="match status" value="1"/>
</dbReference>
<dbReference type="EC" id="2.4.1.52" evidence="2"/>
<evidence type="ECO:0000313" key="3">
    <source>
        <dbReference type="Proteomes" id="UP000245974"/>
    </source>
</evidence>
<feature type="domain" description="Glycosyl transferase family 1" evidence="1">
    <location>
        <begin position="332"/>
        <end position="484"/>
    </location>
</feature>
<dbReference type="OrthoDB" id="9792269at2"/>
<gene>
    <name evidence="2" type="primary">tagE_2</name>
    <name evidence="2" type="ORF">KPC_3310</name>
</gene>
<proteinExistence type="predicted"/>
<dbReference type="RefSeq" id="WP_121975532.1">
    <property type="nucleotide sequence ID" value="NZ_OOGT01000221.1"/>
</dbReference>
<dbReference type="PANTHER" id="PTHR12526">
    <property type="entry name" value="GLYCOSYLTRANSFERASE"/>
    <property type="match status" value="1"/>
</dbReference>
<evidence type="ECO:0000313" key="2">
    <source>
        <dbReference type="EMBL" id="SPL72132.1"/>
    </source>
</evidence>
<dbReference type="InParanoid" id="A0A2U3N394"/>
<keyword evidence="3" id="KW-1185">Reference proteome</keyword>